<organism evidence="2 3">
    <name type="scientific">Rhizophagus irregularis (strain DAOM 197198w)</name>
    <name type="common">Glomus intraradices</name>
    <dbReference type="NCBI Taxonomy" id="1432141"/>
    <lineage>
        <taxon>Eukaryota</taxon>
        <taxon>Fungi</taxon>
        <taxon>Fungi incertae sedis</taxon>
        <taxon>Mucoromycota</taxon>
        <taxon>Glomeromycotina</taxon>
        <taxon>Glomeromycetes</taxon>
        <taxon>Glomerales</taxon>
        <taxon>Glomeraceae</taxon>
        <taxon>Rhizophagus</taxon>
    </lineage>
</organism>
<dbReference type="SUPFAM" id="SSF56112">
    <property type="entry name" value="Protein kinase-like (PK-like)"/>
    <property type="match status" value="1"/>
</dbReference>
<feature type="domain" description="Protein kinase" evidence="1">
    <location>
        <begin position="1"/>
        <end position="163"/>
    </location>
</feature>
<dbReference type="EMBL" id="JEMT01022460">
    <property type="protein sequence ID" value="EXX65218.1"/>
    <property type="molecule type" value="Genomic_DNA"/>
</dbReference>
<name>A0A015MEK3_RHIIW</name>
<dbReference type="GO" id="GO:0005524">
    <property type="term" value="F:ATP binding"/>
    <property type="evidence" value="ECO:0007669"/>
    <property type="project" value="InterPro"/>
</dbReference>
<dbReference type="Proteomes" id="UP000022910">
    <property type="component" value="Unassembled WGS sequence"/>
</dbReference>
<comment type="caution">
    <text evidence="2">The sequence shown here is derived from an EMBL/GenBank/DDBJ whole genome shotgun (WGS) entry which is preliminary data.</text>
</comment>
<dbReference type="InterPro" id="IPR000719">
    <property type="entry name" value="Prot_kinase_dom"/>
</dbReference>
<dbReference type="InterPro" id="IPR011009">
    <property type="entry name" value="Kinase-like_dom_sf"/>
</dbReference>
<dbReference type="GO" id="GO:0004674">
    <property type="term" value="F:protein serine/threonine kinase activity"/>
    <property type="evidence" value="ECO:0007669"/>
    <property type="project" value="TreeGrafter"/>
</dbReference>
<dbReference type="HOGENOM" id="CLU_000288_7_0_1"/>
<reference evidence="2 3" key="1">
    <citation type="submission" date="2014-02" db="EMBL/GenBank/DDBJ databases">
        <title>Single nucleus genome sequencing reveals high similarity among nuclei of an endomycorrhizal fungus.</title>
        <authorList>
            <person name="Lin K."/>
            <person name="Geurts R."/>
            <person name="Zhang Z."/>
            <person name="Limpens E."/>
            <person name="Saunders D.G."/>
            <person name="Mu D."/>
            <person name="Pang E."/>
            <person name="Cao H."/>
            <person name="Cha H."/>
            <person name="Lin T."/>
            <person name="Zhou Q."/>
            <person name="Shang Y."/>
            <person name="Li Y."/>
            <person name="Ivanov S."/>
            <person name="Sharma T."/>
            <person name="Velzen R.V."/>
            <person name="Ruijter N.D."/>
            <person name="Aanen D.K."/>
            <person name="Win J."/>
            <person name="Kamoun S."/>
            <person name="Bisseling T."/>
            <person name="Huang S."/>
        </authorList>
    </citation>
    <scope>NUCLEOTIDE SEQUENCE [LARGE SCALE GENOMIC DNA]</scope>
    <source>
        <strain evidence="3">DAOM197198w</strain>
    </source>
</reference>
<protein>
    <submittedName>
        <fullName evidence="2">Ssk22p</fullName>
    </submittedName>
</protein>
<keyword evidence="3" id="KW-1185">Reference proteome</keyword>
<evidence type="ECO:0000313" key="3">
    <source>
        <dbReference type="Proteomes" id="UP000022910"/>
    </source>
</evidence>
<evidence type="ECO:0000259" key="1">
    <source>
        <dbReference type="PROSITE" id="PS50011"/>
    </source>
</evidence>
<dbReference type="InterPro" id="IPR051681">
    <property type="entry name" value="Ser/Thr_Kinases-Pseudokinases"/>
</dbReference>
<dbReference type="AlphaFoldDB" id="A0A015MEK3"/>
<dbReference type="PROSITE" id="PS50011">
    <property type="entry name" value="PROTEIN_KINASE_DOM"/>
    <property type="match status" value="1"/>
</dbReference>
<sequence>MKYASGGDLHNHLQKNSSDIAWKKKLHTLWKISECGNILLAHQTWLICDLGLSLPANYSLLNNEVYGVTPYIAPEIFKGGAISKESDVYSIGMIMWELTTGCKPFAHIDHDVDLIYKIIDGKQPEITKDTPECFANLMKRCWDSNPSKRPLITEIIEGFNNWYHKNKYVEIFKQAEQKRLELIQLKQLGPEFSEKPHSGAVYTVLVDH</sequence>
<dbReference type="Pfam" id="PF07714">
    <property type="entry name" value="PK_Tyr_Ser-Thr"/>
    <property type="match status" value="1"/>
</dbReference>
<evidence type="ECO:0000313" key="2">
    <source>
        <dbReference type="EMBL" id="EXX65218.1"/>
    </source>
</evidence>
<accession>A0A015MEK3</accession>
<gene>
    <name evidence="2" type="ORF">RirG_135360</name>
</gene>
<proteinExistence type="predicted"/>
<dbReference type="InterPro" id="IPR001245">
    <property type="entry name" value="Ser-Thr/Tyr_kinase_cat_dom"/>
</dbReference>
<dbReference type="Gene3D" id="1.10.510.10">
    <property type="entry name" value="Transferase(Phosphotransferase) domain 1"/>
    <property type="match status" value="1"/>
</dbReference>
<dbReference type="PANTHER" id="PTHR44329">
    <property type="entry name" value="SERINE/THREONINE-PROTEIN KINASE TNNI3K-RELATED"/>
    <property type="match status" value="1"/>
</dbReference>